<evidence type="ECO:0000313" key="3">
    <source>
        <dbReference type="Proteomes" id="UP000029120"/>
    </source>
</evidence>
<accession>A0A087GQF5</accession>
<dbReference type="EMBL" id="CM002874">
    <property type="protein sequence ID" value="KFK32107.1"/>
    <property type="molecule type" value="Genomic_DNA"/>
</dbReference>
<proteinExistence type="predicted"/>
<dbReference type="Gramene" id="KFK32107">
    <property type="protein sequence ID" value="KFK32107"/>
    <property type="gene ID" value="AALP_AA6G199600"/>
</dbReference>
<feature type="compositionally biased region" description="Basic and acidic residues" evidence="1">
    <location>
        <begin position="31"/>
        <end position="47"/>
    </location>
</feature>
<dbReference type="AlphaFoldDB" id="A0A087GQF5"/>
<name>A0A087GQF5_ARAAL</name>
<feature type="compositionally biased region" description="Basic and acidic residues" evidence="1">
    <location>
        <begin position="56"/>
        <end position="72"/>
    </location>
</feature>
<reference evidence="3" key="1">
    <citation type="journal article" date="2015" name="Nat. Plants">
        <title>Genome expansion of Arabis alpina linked with retrotransposition and reduced symmetric DNA methylation.</title>
        <authorList>
            <person name="Willing E.M."/>
            <person name="Rawat V."/>
            <person name="Mandakova T."/>
            <person name="Maumus F."/>
            <person name="James G.V."/>
            <person name="Nordstroem K.J."/>
            <person name="Becker C."/>
            <person name="Warthmann N."/>
            <person name="Chica C."/>
            <person name="Szarzynska B."/>
            <person name="Zytnicki M."/>
            <person name="Albani M.C."/>
            <person name="Kiefer C."/>
            <person name="Bergonzi S."/>
            <person name="Castaings L."/>
            <person name="Mateos J.L."/>
            <person name="Berns M.C."/>
            <person name="Bujdoso N."/>
            <person name="Piofczyk T."/>
            <person name="de Lorenzo L."/>
            <person name="Barrero-Sicilia C."/>
            <person name="Mateos I."/>
            <person name="Piednoel M."/>
            <person name="Hagmann J."/>
            <person name="Chen-Min-Tao R."/>
            <person name="Iglesias-Fernandez R."/>
            <person name="Schuster S.C."/>
            <person name="Alonso-Blanco C."/>
            <person name="Roudier F."/>
            <person name="Carbonero P."/>
            <person name="Paz-Ares J."/>
            <person name="Davis S.J."/>
            <person name="Pecinka A."/>
            <person name="Quesneville H."/>
            <person name="Colot V."/>
            <person name="Lysak M.A."/>
            <person name="Weigel D."/>
            <person name="Coupland G."/>
            <person name="Schneeberger K."/>
        </authorList>
    </citation>
    <scope>NUCLEOTIDE SEQUENCE [LARGE SCALE GENOMIC DNA]</scope>
    <source>
        <strain evidence="3">cv. Pajares</strain>
    </source>
</reference>
<gene>
    <name evidence="2" type="ordered locus">AALP_Aa6g199600</name>
</gene>
<evidence type="ECO:0000256" key="1">
    <source>
        <dbReference type="SAM" id="MobiDB-lite"/>
    </source>
</evidence>
<keyword evidence="3" id="KW-1185">Reference proteome</keyword>
<protein>
    <submittedName>
        <fullName evidence="2">Uncharacterized protein</fullName>
    </submittedName>
</protein>
<evidence type="ECO:0000313" key="2">
    <source>
        <dbReference type="EMBL" id="KFK32107.1"/>
    </source>
</evidence>
<organism evidence="2 3">
    <name type="scientific">Arabis alpina</name>
    <name type="common">Alpine rock-cress</name>
    <dbReference type="NCBI Taxonomy" id="50452"/>
    <lineage>
        <taxon>Eukaryota</taxon>
        <taxon>Viridiplantae</taxon>
        <taxon>Streptophyta</taxon>
        <taxon>Embryophyta</taxon>
        <taxon>Tracheophyta</taxon>
        <taxon>Spermatophyta</taxon>
        <taxon>Magnoliopsida</taxon>
        <taxon>eudicotyledons</taxon>
        <taxon>Gunneridae</taxon>
        <taxon>Pentapetalae</taxon>
        <taxon>rosids</taxon>
        <taxon>malvids</taxon>
        <taxon>Brassicales</taxon>
        <taxon>Brassicaceae</taxon>
        <taxon>Arabideae</taxon>
        <taxon>Arabis</taxon>
    </lineage>
</organism>
<sequence length="111" mass="11357">MTVIRCYCQQSEFIKVQQASSVANGSYGPAKDGDKYSRGSEGGHKSESGSSYGPAKDGDKYSRGSEGGHKSESGSMFSEGGRNGSAYSNGTANGVWNSAYGPTPARGPGGS</sequence>
<feature type="compositionally biased region" description="Polar residues" evidence="1">
    <location>
        <begin position="85"/>
        <end position="96"/>
    </location>
</feature>
<dbReference type="Proteomes" id="UP000029120">
    <property type="component" value="Chromosome 6"/>
</dbReference>
<feature type="region of interest" description="Disordered" evidence="1">
    <location>
        <begin position="18"/>
        <end position="111"/>
    </location>
</feature>